<dbReference type="SMART" id="SM00028">
    <property type="entry name" value="TPR"/>
    <property type="match status" value="2"/>
</dbReference>
<dbReference type="PANTHER" id="PTHR10098">
    <property type="entry name" value="RAPSYN-RELATED"/>
    <property type="match status" value="1"/>
</dbReference>
<gene>
    <name evidence="3" type="ORF">SAMN05660652_02535</name>
</gene>
<protein>
    <submittedName>
        <fullName evidence="3">CHAT domain-containing protein</fullName>
    </submittedName>
</protein>
<sequence length="761" mass="84933">MAARYGDLEKHASQDVQDLSNARTYKLAPLCIAYAKQKKYDKAFPCFDQLEKNLKRGDTNYTDIEQQEKDSPLIMSLARMGSRMSNTSLEMDFTPYFYVMRAETYMDIGEFDKAIADARSAIAAKPREPRRLRSHEITTLGVLALAEALSGKRDAALADARKLEAIGTESPYHLFAIDKHFWLAKTYMALGDYPRALHFMEIKETADARRSRESANQLLGGNARGESIWEFQMLPTAFMRHKSQLEVGRTAEAKQGYDELLAKPKIRENGEIYWRILFDRGRIAAGEGDLPSAIDFYRRAVDIIEQQRSTINTETSKIGFVGDKQDVYRQLVSALIDAGDIAGAFEYVERSKSRALVDLLAGKQDFVIHGNSPEKVEALLAKVELADTAQLIQEGGESKQKTRSSALEARERLRQESPQLASLVSVSSLKAPEIQSLLAPDEMLIEYYANGPDLIAFVATKATLNAVKLDGKALTENVRRFRKAAETPDSPEAAPLSRQLYQQLVAPLSPQLTKAKLTLIAHGPLHYMPFAALHDGQAYLVERFALRLLPSASILPFLRQSPPSTPGDLLAFGNPDLGNPHYDLEFAQKEAITITQGRPQSRTLLRKDANETAFRRYAGNFRYLHFATHGQFNADAPLQSALMLTGDSQSDGRLTVDKLYSMRLNADLVTLSACETGLGKVASGDDVVGLTRGFLYAGASTIVASLWQVDDQSTAFLMMRFYENLKHTDKREALRLAQLETRRKYAHPFYWAAFQLTGAAR</sequence>
<dbReference type="SUPFAM" id="SSF48452">
    <property type="entry name" value="TPR-like"/>
    <property type="match status" value="1"/>
</dbReference>
<feature type="domain" description="CHAT" evidence="2">
    <location>
        <begin position="496"/>
        <end position="758"/>
    </location>
</feature>
<evidence type="ECO:0000256" key="1">
    <source>
        <dbReference type="PROSITE-ProRule" id="PRU00339"/>
    </source>
</evidence>
<keyword evidence="1" id="KW-0802">TPR repeat</keyword>
<organism evidence="3 4">
    <name type="scientific">Propionivibrio dicarboxylicus</name>
    <dbReference type="NCBI Taxonomy" id="83767"/>
    <lineage>
        <taxon>Bacteria</taxon>
        <taxon>Pseudomonadati</taxon>
        <taxon>Pseudomonadota</taxon>
        <taxon>Betaproteobacteria</taxon>
        <taxon>Rhodocyclales</taxon>
        <taxon>Rhodocyclaceae</taxon>
        <taxon>Propionivibrio</taxon>
    </lineage>
</organism>
<dbReference type="InterPro" id="IPR024983">
    <property type="entry name" value="CHAT_dom"/>
</dbReference>
<dbReference type="Pfam" id="PF13432">
    <property type="entry name" value="TPR_16"/>
    <property type="match status" value="1"/>
</dbReference>
<dbReference type="Gene3D" id="1.25.40.10">
    <property type="entry name" value="Tetratricopeptide repeat domain"/>
    <property type="match status" value="2"/>
</dbReference>
<dbReference type="EMBL" id="FNCY01000010">
    <property type="protein sequence ID" value="SDH91922.1"/>
    <property type="molecule type" value="Genomic_DNA"/>
</dbReference>
<evidence type="ECO:0000313" key="4">
    <source>
        <dbReference type="Proteomes" id="UP000198607"/>
    </source>
</evidence>
<keyword evidence="4" id="KW-1185">Reference proteome</keyword>
<dbReference type="AlphaFoldDB" id="A0A1G8GBW9"/>
<evidence type="ECO:0000313" key="3">
    <source>
        <dbReference type="EMBL" id="SDH91922.1"/>
    </source>
</evidence>
<evidence type="ECO:0000259" key="2">
    <source>
        <dbReference type="Pfam" id="PF12770"/>
    </source>
</evidence>
<dbReference type="STRING" id="83767.SAMN05660652_02535"/>
<proteinExistence type="predicted"/>
<accession>A0A1G8GBW9</accession>
<dbReference type="RefSeq" id="WP_176785875.1">
    <property type="nucleotide sequence ID" value="NZ_FNCY01000010.1"/>
</dbReference>
<dbReference type="Proteomes" id="UP000198607">
    <property type="component" value="Unassembled WGS sequence"/>
</dbReference>
<dbReference type="Pfam" id="PF12770">
    <property type="entry name" value="CHAT"/>
    <property type="match status" value="1"/>
</dbReference>
<dbReference type="PROSITE" id="PS50005">
    <property type="entry name" value="TPR"/>
    <property type="match status" value="1"/>
</dbReference>
<name>A0A1G8GBW9_9RHOO</name>
<dbReference type="PANTHER" id="PTHR10098:SF108">
    <property type="entry name" value="TETRATRICOPEPTIDE REPEAT PROTEIN 28"/>
    <property type="match status" value="1"/>
</dbReference>
<dbReference type="InterPro" id="IPR019734">
    <property type="entry name" value="TPR_rpt"/>
</dbReference>
<dbReference type="InterPro" id="IPR011990">
    <property type="entry name" value="TPR-like_helical_dom_sf"/>
</dbReference>
<feature type="repeat" description="TPR" evidence="1">
    <location>
        <begin position="95"/>
        <end position="128"/>
    </location>
</feature>
<dbReference type="Pfam" id="PF13181">
    <property type="entry name" value="TPR_8"/>
    <property type="match status" value="1"/>
</dbReference>
<reference evidence="3 4" key="1">
    <citation type="submission" date="2016-10" db="EMBL/GenBank/DDBJ databases">
        <authorList>
            <person name="de Groot N.N."/>
        </authorList>
    </citation>
    <scope>NUCLEOTIDE SEQUENCE [LARGE SCALE GENOMIC DNA]</scope>
    <source>
        <strain evidence="3 4">DSM 5885</strain>
    </source>
</reference>